<organism evidence="1">
    <name type="scientific">marine sediment metagenome</name>
    <dbReference type="NCBI Taxonomy" id="412755"/>
    <lineage>
        <taxon>unclassified sequences</taxon>
        <taxon>metagenomes</taxon>
        <taxon>ecological metagenomes</taxon>
    </lineage>
</organism>
<dbReference type="EMBL" id="BARV01001776">
    <property type="protein sequence ID" value="GAI00030.1"/>
    <property type="molecule type" value="Genomic_DNA"/>
</dbReference>
<gene>
    <name evidence="1" type="ORF">S06H3_04934</name>
</gene>
<proteinExistence type="predicted"/>
<reference evidence="1" key="1">
    <citation type="journal article" date="2014" name="Front. Microbiol.">
        <title>High frequency of phylogenetically diverse reductive dehalogenase-homologous genes in deep subseafloor sedimentary metagenomes.</title>
        <authorList>
            <person name="Kawai M."/>
            <person name="Futagami T."/>
            <person name="Toyoda A."/>
            <person name="Takaki Y."/>
            <person name="Nishi S."/>
            <person name="Hori S."/>
            <person name="Arai W."/>
            <person name="Tsubouchi T."/>
            <person name="Morono Y."/>
            <person name="Uchiyama I."/>
            <person name="Ito T."/>
            <person name="Fujiyama A."/>
            <person name="Inagaki F."/>
            <person name="Takami H."/>
        </authorList>
    </citation>
    <scope>NUCLEOTIDE SEQUENCE</scope>
    <source>
        <strain evidence="1">Expedition CK06-06</strain>
    </source>
</reference>
<accession>X1LC95</accession>
<feature type="non-terminal residue" evidence="1">
    <location>
        <position position="1"/>
    </location>
</feature>
<comment type="caution">
    <text evidence="1">The sequence shown here is derived from an EMBL/GenBank/DDBJ whole genome shotgun (WGS) entry which is preliminary data.</text>
</comment>
<dbReference type="AlphaFoldDB" id="X1LC95"/>
<sequence length="33" mass="3557">AWLRTSDNALNAGKLYPSLKDGSLGHSHSFNQA</sequence>
<name>X1LC95_9ZZZZ</name>
<evidence type="ECO:0000313" key="1">
    <source>
        <dbReference type="EMBL" id="GAI00030.1"/>
    </source>
</evidence>
<protein>
    <submittedName>
        <fullName evidence="1">Uncharacterized protein</fullName>
    </submittedName>
</protein>